<gene>
    <name evidence="1" type="ORF">KPL71_013714</name>
</gene>
<keyword evidence="2" id="KW-1185">Reference proteome</keyword>
<organism evidence="1 2">
    <name type="scientific">Citrus sinensis</name>
    <name type="common">Sweet orange</name>
    <name type="synonym">Citrus aurantium var. sinensis</name>
    <dbReference type="NCBI Taxonomy" id="2711"/>
    <lineage>
        <taxon>Eukaryota</taxon>
        <taxon>Viridiplantae</taxon>
        <taxon>Streptophyta</taxon>
        <taxon>Embryophyta</taxon>
        <taxon>Tracheophyta</taxon>
        <taxon>Spermatophyta</taxon>
        <taxon>Magnoliopsida</taxon>
        <taxon>eudicotyledons</taxon>
        <taxon>Gunneridae</taxon>
        <taxon>Pentapetalae</taxon>
        <taxon>rosids</taxon>
        <taxon>malvids</taxon>
        <taxon>Sapindales</taxon>
        <taxon>Rutaceae</taxon>
        <taxon>Aurantioideae</taxon>
        <taxon>Citrus</taxon>
    </lineage>
</organism>
<dbReference type="EMBL" id="CM039173">
    <property type="protein sequence ID" value="KAH9774658.1"/>
    <property type="molecule type" value="Genomic_DNA"/>
</dbReference>
<keyword evidence="1" id="KW-0223">Dioxygenase</keyword>
<evidence type="ECO:0000313" key="1">
    <source>
        <dbReference type="EMBL" id="KAH9774658.1"/>
    </source>
</evidence>
<keyword evidence="1" id="KW-0560">Oxidoreductase</keyword>
<reference evidence="2" key="1">
    <citation type="journal article" date="2023" name="Hortic. Res.">
        <title>A chromosome-level phased genome enabling allele-level studies in sweet orange: a case study on citrus Huanglongbing tolerance.</title>
        <authorList>
            <person name="Wu B."/>
            <person name="Yu Q."/>
            <person name="Deng Z."/>
            <person name="Duan Y."/>
            <person name="Luo F."/>
            <person name="Gmitter F. Jr."/>
        </authorList>
    </citation>
    <scope>NUCLEOTIDE SEQUENCE [LARGE SCALE GENOMIC DNA]</scope>
    <source>
        <strain evidence="2">cv. Valencia</strain>
    </source>
</reference>
<evidence type="ECO:0000313" key="2">
    <source>
        <dbReference type="Proteomes" id="UP000829398"/>
    </source>
</evidence>
<proteinExistence type="predicted"/>
<name>A0ACB8LN09_CITSI</name>
<accession>A0ACB8LN09</accession>
<sequence>MEAEAAAATLNLECCLPVPSVQELAIQQPEAVPPRYIRDHVVGDHVITVNPSSDRVPLIDMNKLVDPDSQDAELRRLHSACKHWGLFQETDGSIVCMKLINHGAADESLRNMKKQAQEFFDLPLEEKKRWGQKPGSLEGYGQAFVISEEQKLDWNDMIFLRTLPHEIRKLDLWPEHPPKFRETLETYSEEMRKVATSLVRSMAMALELEAQEISDAYQEGLYEVRTTLYPPCPEPERVIGITQHADYSGITLLLECGNIPGLQVLKDGQWVTVIPVDGAIVANIGHIMEIMSNGIYKAPDHRAMVNRFKERRSITTFCFPSSSVKIGPAKEFTKSGTPPLYRTLTYAEYRHMFYNRRLDVPFIDMLKI</sequence>
<protein>
    <submittedName>
        <fullName evidence="1">Fe2OG dioxygenase domain-containing protein</fullName>
    </submittedName>
</protein>
<dbReference type="Proteomes" id="UP000829398">
    <property type="component" value="Chromosome 4"/>
</dbReference>
<comment type="caution">
    <text evidence="1">The sequence shown here is derived from an EMBL/GenBank/DDBJ whole genome shotgun (WGS) entry which is preliminary data.</text>
</comment>